<protein>
    <submittedName>
        <fullName evidence="1">Uncharacterized protein</fullName>
    </submittedName>
</protein>
<keyword evidence="2" id="KW-1185">Reference proteome</keyword>
<sequence>MEKYVQNLEYEEASASSKPRNLELIFPTRVASPVYTGRRITGEVGGDGGNESIKIMLVDGNTRQQVTNGRAASLKVKIVLIRGDFHGVTGDEGVWTPLEFENNIVINFEKKKNLLLGDLSLSLKDGSATCEVRIKHDSNPLRNVKFRLGAIVDDEFPYAIKEAITNIFDVKDFRNKSKRFEPLSPNDMVWQLMNISKKGPIRKRLKKKNVYIVRDFLSMNYSNPQGLKEICGIKGKKWEKTINHAKTSLIDYECNAYGRVGSTSQQSNTITSFEHNDNMKFDYNCYKPQFCENDVLGNMMIADCNFSIYDLEICDTVVLEFERINDASAMEPNGGGLAKKRWMKLRATLWFLMVS</sequence>
<reference evidence="1 2" key="2">
    <citation type="journal article" date="2022" name="Mol. Ecol. Resour.">
        <title>The genomes of chicory, endive, great burdock and yacon provide insights into Asteraceae paleo-polyploidization history and plant inulin production.</title>
        <authorList>
            <person name="Fan W."/>
            <person name="Wang S."/>
            <person name="Wang H."/>
            <person name="Wang A."/>
            <person name="Jiang F."/>
            <person name="Liu H."/>
            <person name="Zhao H."/>
            <person name="Xu D."/>
            <person name="Zhang Y."/>
        </authorList>
    </citation>
    <scope>NUCLEOTIDE SEQUENCE [LARGE SCALE GENOMIC DNA]</scope>
    <source>
        <strain evidence="2">cv. Yunnan</strain>
        <tissue evidence="1">Leaves</tissue>
    </source>
</reference>
<reference evidence="2" key="1">
    <citation type="journal article" date="2022" name="Mol. Ecol. Resour.">
        <title>The genomes of chicory, endive, great burdock and yacon provide insights into Asteraceae palaeo-polyploidization history and plant inulin production.</title>
        <authorList>
            <person name="Fan W."/>
            <person name="Wang S."/>
            <person name="Wang H."/>
            <person name="Wang A."/>
            <person name="Jiang F."/>
            <person name="Liu H."/>
            <person name="Zhao H."/>
            <person name="Xu D."/>
            <person name="Zhang Y."/>
        </authorList>
    </citation>
    <scope>NUCLEOTIDE SEQUENCE [LARGE SCALE GENOMIC DNA]</scope>
    <source>
        <strain evidence="2">cv. Yunnan</strain>
    </source>
</reference>
<evidence type="ECO:0000313" key="1">
    <source>
        <dbReference type="EMBL" id="KAI3717788.1"/>
    </source>
</evidence>
<name>A0ACB9B784_9ASTR</name>
<gene>
    <name evidence="1" type="ORF">L1987_69617</name>
</gene>
<dbReference type="Proteomes" id="UP001056120">
    <property type="component" value="Linkage Group LG23"/>
</dbReference>
<dbReference type="EMBL" id="CM042040">
    <property type="protein sequence ID" value="KAI3717788.1"/>
    <property type="molecule type" value="Genomic_DNA"/>
</dbReference>
<comment type="caution">
    <text evidence="1">The sequence shown here is derived from an EMBL/GenBank/DDBJ whole genome shotgun (WGS) entry which is preliminary data.</text>
</comment>
<organism evidence="1 2">
    <name type="scientific">Smallanthus sonchifolius</name>
    <dbReference type="NCBI Taxonomy" id="185202"/>
    <lineage>
        <taxon>Eukaryota</taxon>
        <taxon>Viridiplantae</taxon>
        <taxon>Streptophyta</taxon>
        <taxon>Embryophyta</taxon>
        <taxon>Tracheophyta</taxon>
        <taxon>Spermatophyta</taxon>
        <taxon>Magnoliopsida</taxon>
        <taxon>eudicotyledons</taxon>
        <taxon>Gunneridae</taxon>
        <taxon>Pentapetalae</taxon>
        <taxon>asterids</taxon>
        <taxon>campanulids</taxon>
        <taxon>Asterales</taxon>
        <taxon>Asteraceae</taxon>
        <taxon>Asteroideae</taxon>
        <taxon>Heliantheae alliance</taxon>
        <taxon>Millerieae</taxon>
        <taxon>Smallanthus</taxon>
    </lineage>
</organism>
<accession>A0ACB9B784</accession>
<evidence type="ECO:0000313" key="2">
    <source>
        <dbReference type="Proteomes" id="UP001056120"/>
    </source>
</evidence>
<proteinExistence type="predicted"/>